<protein>
    <recommendedName>
        <fullName evidence="10">Transmembrane 9 superfamily member</fullName>
    </recommendedName>
</protein>
<dbReference type="Proteomes" id="UP000583929">
    <property type="component" value="Unassembled WGS sequence"/>
</dbReference>
<keyword evidence="6" id="KW-0967">Endosome</keyword>
<keyword evidence="7 10" id="KW-1133">Transmembrane helix</keyword>
<evidence type="ECO:0000256" key="9">
    <source>
        <dbReference type="ARBA" id="ARBA00023136"/>
    </source>
</evidence>
<evidence type="ECO:0000256" key="4">
    <source>
        <dbReference type="ARBA" id="ARBA00022692"/>
    </source>
</evidence>
<evidence type="ECO:0000256" key="7">
    <source>
        <dbReference type="ARBA" id="ARBA00022989"/>
    </source>
</evidence>
<evidence type="ECO:0000256" key="3">
    <source>
        <dbReference type="ARBA" id="ARBA00005227"/>
    </source>
</evidence>
<feature type="transmembrane region" description="Helical" evidence="10">
    <location>
        <begin position="375"/>
        <end position="400"/>
    </location>
</feature>
<dbReference type="PANTHER" id="PTHR10766:SF119">
    <property type="entry name" value="TRANSMEMBRANE 9 SUPERFAMILY MEMBER 5"/>
    <property type="match status" value="1"/>
</dbReference>
<keyword evidence="8" id="KW-0333">Golgi apparatus</keyword>
<evidence type="ECO:0000313" key="13">
    <source>
        <dbReference type="Proteomes" id="UP000525078"/>
    </source>
</evidence>
<dbReference type="Proteomes" id="UP000525078">
    <property type="component" value="Unassembled WGS sequence"/>
</dbReference>
<evidence type="ECO:0000313" key="11">
    <source>
        <dbReference type="EMBL" id="KAF4379785.1"/>
    </source>
</evidence>
<dbReference type="AlphaFoldDB" id="A0A7J6H0K3"/>
<evidence type="ECO:0000256" key="1">
    <source>
        <dbReference type="ARBA" id="ARBA00004337"/>
    </source>
</evidence>
<proteinExistence type="inferred from homology"/>
<feature type="transmembrane region" description="Helical" evidence="10">
    <location>
        <begin position="245"/>
        <end position="266"/>
    </location>
</feature>
<evidence type="ECO:0000256" key="2">
    <source>
        <dbReference type="ARBA" id="ARBA00004653"/>
    </source>
</evidence>
<organism evidence="12 14">
    <name type="scientific">Cannabis sativa</name>
    <name type="common">Hemp</name>
    <name type="synonym">Marijuana</name>
    <dbReference type="NCBI Taxonomy" id="3483"/>
    <lineage>
        <taxon>Eukaryota</taxon>
        <taxon>Viridiplantae</taxon>
        <taxon>Streptophyta</taxon>
        <taxon>Embryophyta</taxon>
        <taxon>Tracheophyta</taxon>
        <taxon>Spermatophyta</taxon>
        <taxon>Magnoliopsida</taxon>
        <taxon>eudicotyledons</taxon>
        <taxon>Gunneridae</taxon>
        <taxon>Pentapetalae</taxon>
        <taxon>rosids</taxon>
        <taxon>fabids</taxon>
        <taxon>Rosales</taxon>
        <taxon>Cannabaceae</taxon>
        <taxon>Cannabis</taxon>
    </lineage>
</organism>
<comment type="similarity">
    <text evidence="3 10">Belongs to the nonaspanin (TM9SF) (TC 9.A.2) family.</text>
</comment>
<comment type="caution">
    <text evidence="12">The sequence shown here is derived from an EMBL/GenBank/DDBJ whole genome shotgun (WGS) entry which is preliminary data.</text>
</comment>
<name>A0A7J6H0K3_CANSA</name>
<keyword evidence="4 10" id="KW-0812">Transmembrane</keyword>
<sequence>MADSATIHSKPLLRNLLQVQFLLKKTFLIIILIAHSASSLPNNHRYNVGDSVPFFVNKLGPLNNPSETYQYYDLPFCHPDPIIRKKETIGEVLNGDRLTNSLYELNFREEKIHKTLCHKKLKVAEIAKFRDAVIRDFYFQMYYDDLPLWAYVGKVEENWNIEQNTTKYYIFTHVQFDAVYNDNQVIEIQAFSDPNHVLDITEDVEIDDVEFTYSVNWNVTSVKFENRMNRYSKASLSPIRQKIHWFSFINSIVIIFLLMGFLIMLIMRHLNNDLRKCSNIDEEEEKEVGWKHIHGDVFRCPPNMPLFSAVMGTGTQFLTVICILFLLALFGVLYPYNRGALLTSLAIVYALTFVVAGYTSAAFHSQFSETGWERSVLLTGVLYVGPLFVTVSIVNTVAIAKGTTAALPFGTILVVLLLYFFLAIPLLAFGGLIGHRFRSDFSAPCATKPYPREIPPLAWYRKTPTQMFIGGLLPFSAIVLQLHHLYASIWGYKIYTLPGILFITFAILVVLTAILSIVLTYVQLSAEDHQWWWRSVLCGGSTAIFMFGYGIFFYLRSNMDGLMQLCSFIGYNACICYAFFLLLGSVSFRASLIFVRFIYRAVKSE</sequence>
<dbReference type="InterPro" id="IPR004240">
    <property type="entry name" value="EMP70"/>
</dbReference>
<feature type="transmembrane region" description="Helical" evidence="10">
    <location>
        <begin position="406"/>
        <end position="429"/>
    </location>
</feature>
<feature type="transmembrane region" description="Helical" evidence="10">
    <location>
        <begin position="568"/>
        <end position="599"/>
    </location>
</feature>
<evidence type="ECO:0000256" key="10">
    <source>
        <dbReference type="RuleBase" id="RU363079"/>
    </source>
</evidence>
<feature type="transmembrane region" description="Helical" evidence="10">
    <location>
        <begin position="499"/>
        <end position="524"/>
    </location>
</feature>
<feature type="transmembrane region" description="Helical" evidence="10">
    <location>
        <begin position="536"/>
        <end position="556"/>
    </location>
</feature>
<dbReference type="EMBL" id="JAATIQ010000072">
    <property type="protein sequence ID" value="KAF4388746.1"/>
    <property type="molecule type" value="Genomic_DNA"/>
</dbReference>
<keyword evidence="5" id="KW-0732">Signal</keyword>
<keyword evidence="14" id="KW-1185">Reference proteome</keyword>
<dbReference type="Pfam" id="PF02990">
    <property type="entry name" value="EMP70"/>
    <property type="match status" value="1"/>
</dbReference>
<comment type="subcellular location">
    <subcellularLocation>
        <location evidence="1">Endosome membrane</location>
        <topology evidence="1">Multi-pass membrane protein</topology>
    </subcellularLocation>
    <subcellularLocation>
        <location evidence="2">Golgi apparatus membrane</location>
        <topology evidence="2">Multi-pass membrane protein</topology>
    </subcellularLocation>
</comment>
<evidence type="ECO:0000313" key="12">
    <source>
        <dbReference type="EMBL" id="KAF4388746.1"/>
    </source>
</evidence>
<reference evidence="13 14" key="1">
    <citation type="journal article" date="2020" name="bioRxiv">
        <title>Sequence and annotation of 42 cannabis genomes reveals extensive copy number variation in cannabinoid synthesis and pathogen resistance genes.</title>
        <authorList>
            <person name="Mckernan K.J."/>
            <person name="Helbert Y."/>
            <person name="Kane L.T."/>
            <person name="Ebling H."/>
            <person name="Zhang L."/>
            <person name="Liu B."/>
            <person name="Eaton Z."/>
            <person name="Mclaughlin S."/>
            <person name="Kingan S."/>
            <person name="Baybayan P."/>
            <person name="Concepcion G."/>
            <person name="Jordan M."/>
            <person name="Riva A."/>
            <person name="Barbazuk W."/>
            <person name="Harkins T."/>
        </authorList>
    </citation>
    <scope>NUCLEOTIDE SEQUENCE [LARGE SCALE GENOMIC DNA]</scope>
    <source>
        <strain evidence="13 14">cv. Jamaican Lion 4</strain>
        <strain evidence="12">Father</strain>
        <strain evidence="11">Mother</strain>
        <tissue evidence="12">Leaf</tissue>
    </source>
</reference>
<evidence type="ECO:0000256" key="8">
    <source>
        <dbReference type="ARBA" id="ARBA00023034"/>
    </source>
</evidence>
<dbReference type="PANTHER" id="PTHR10766">
    <property type="entry name" value="TRANSMEMBRANE 9 SUPERFAMILY PROTEIN"/>
    <property type="match status" value="1"/>
</dbReference>
<evidence type="ECO:0000256" key="6">
    <source>
        <dbReference type="ARBA" id="ARBA00022753"/>
    </source>
</evidence>
<feature type="transmembrane region" description="Helical" evidence="10">
    <location>
        <begin position="467"/>
        <end position="487"/>
    </location>
</feature>
<gene>
    <name evidence="11" type="ORF">F8388_023802</name>
    <name evidence="12" type="ORF">G4B88_019023</name>
</gene>
<dbReference type="GO" id="GO:0000139">
    <property type="term" value="C:Golgi membrane"/>
    <property type="evidence" value="ECO:0007669"/>
    <property type="project" value="UniProtKB-SubCell"/>
</dbReference>
<keyword evidence="9 10" id="KW-0472">Membrane</keyword>
<dbReference type="GO" id="GO:0010008">
    <property type="term" value="C:endosome membrane"/>
    <property type="evidence" value="ECO:0007669"/>
    <property type="project" value="UniProtKB-SubCell"/>
</dbReference>
<dbReference type="EMBL" id="JAATIP010000068">
    <property type="protein sequence ID" value="KAF4379785.1"/>
    <property type="molecule type" value="Genomic_DNA"/>
</dbReference>
<feature type="transmembrane region" description="Helical" evidence="10">
    <location>
        <begin position="342"/>
        <end position="363"/>
    </location>
</feature>
<evidence type="ECO:0000256" key="5">
    <source>
        <dbReference type="ARBA" id="ARBA00022729"/>
    </source>
</evidence>
<evidence type="ECO:0000313" key="14">
    <source>
        <dbReference type="Proteomes" id="UP000583929"/>
    </source>
</evidence>
<accession>A0A7J6H0K3</accession>
<dbReference type="GO" id="GO:0072657">
    <property type="term" value="P:protein localization to membrane"/>
    <property type="evidence" value="ECO:0007669"/>
    <property type="project" value="TreeGrafter"/>
</dbReference>
<feature type="transmembrane region" description="Helical" evidence="10">
    <location>
        <begin position="317"/>
        <end position="336"/>
    </location>
</feature>